<evidence type="ECO:0000256" key="1">
    <source>
        <dbReference type="ARBA" id="ARBA00022553"/>
    </source>
</evidence>
<dbReference type="GO" id="GO:0005737">
    <property type="term" value="C:cytoplasm"/>
    <property type="evidence" value="ECO:0007669"/>
    <property type="project" value="TreeGrafter"/>
</dbReference>
<evidence type="ECO:0000256" key="6">
    <source>
        <dbReference type="SAM" id="Coils"/>
    </source>
</evidence>
<gene>
    <name evidence="8" type="ORF">COCON_G00061320</name>
</gene>
<sequence>MDKKNANGFSSKAPESGSQRKQLPYSVETPYGFHLDLDFLKYVDDIEKGNTIKKVHIQRRNKGPKFSTLPRNFSLPGHASRAAPKDSWTSTSTLGPKPKSRVMEVQQIFEFRACEGGSQGHPRAPGVIHKSNREDGSVREFDEQPLGIHVRPHLLRASSMPVTVMQRKSSEPVEDKGAQAAGDSCRENGSSENVFISSDMDKRCDAPQDQAVLHQQFATALQRIRELEEQVRTIPELRAEICTLRKEKEHLLLKLNSQTSLITEDSMQNAGNDGAGDQIQITVTSEESVVSDAAPSLDQQVLPSPVQEPDQHSVTEQQESEVHEDTGRPLENLSGKQEVVPESPLPQEPTELEPEDSSTPQELVMQDEITAPPHEPAEEEPAQSSSTQELVKDEIAESSSVQEPSEPGPEECLITQVLPKDGIVECSSVQEPAEQELEESSTTHELLIQDKIAECSLQVPTEEPEQGPSTQELVMHYVIVERCKTPELVEQELADSPSTLVSVKQEEETESSPTLELVKHDDEATSSSALESVKQEEEAESSPALETVKKDEEAVSSSARKFEEHETTEPTTAPESEGKEAGEAPTAEEPVKQDELSENSSAQEPVKQDELSENSSAQEPAEQETLESPPAQESLKLDEVSVSSPAQEFIEQEIKEPLTAQESTQQETTESPVVEESMKQGEVEDNSSTPEAAEQETTMDPVAQKPMVQDEVLESSSARESVLQELTVETLTVKEETTTLVIMEGHSGEEKVVTEGDQLSSVSENLTIKVLQEKLMALEEKFSDVNKELENTNALLREQIEENKLKEERIKLLTEETKAEKVQVEQESGDLGDTSSSDPTLTCDASVSTDSAPELLSKGVSTDREPLLSDTLAITVEQQKNLISTTTQTDFTEAQVSADTFRVQKHEEAELTVHFQVVENTPQEEPCSNVQMQPETAVEAESSQPAASDSAEEASSSPKTTQPCQSSQEPEPSPPGPSESPAPNAAIGQYVNRIQGLLNEQWAGLGSGHPEIATTLNKPASKFSSIQTQLVSSLSALSAFYSSPGQKGGSNRQAALKSIMKKNDDKPGNGGAKKNLKFVGVNGGYETTSSEESSEEDNAEDSSEPEEKEEKEEKEGEKEEKEGDMAVPEVATAEEPACEGAQAAGPDCDTVAPEASSGLQEEQPGGETVDEGFMTACHFIKDRQAEIEAPDKEMKDALMVLYQEWFRVSSQKDSVVDTVTLYLKEVGAATPTLLRFLVNLADGNGNTALHYSVSHSNFPIVKLLLDTGLCEVDIQNKAGYTAIMLASLTTAEGPEDMEVALQLLSQGNVNARASQAGQTALMLAVSHGRVAMVRLLLGCGAEVNTQDQDGSTALMCACEHGHAEIARLLLERPECDLSLTDREGHSALEVAMQASQSELVELLKAHTSEEASHTPSLL</sequence>
<keyword evidence="3 5" id="KW-0040">ANK repeat</keyword>
<feature type="repeat" description="ANK" evidence="5">
    <location>
        <begin position="1349"/>
        <end position="1372"/>
    </location>
</feature>
<feature type="region of interest" description="Disordered" evidence="7">
    <location>
        <begin position="819"/>
        <end position="864"/>
    </location>
</feature>
<dbReference type="Gene3D" id="1.25.40.20">
    <property type="entry name" value="Ankyrin repeat-containing domain"/>
    <property type="match status" value="1"/>
</dbReference>
<dbReference type="FunFam" id="1.25.40.20:FF:000017">
    <property type="entry name" value="KN motif and ankyrin repeat domain-containing protein 1"/>
    <property type="match status" value="1"/>
</dbReference>
<feature type="compositionally biased region" description="Acidic residues" evidence="7">
    <location>
        <begin position="1092"/>
        <end position="1110"/>
    </location>
</feature>
<evidence type="ECO:0008006" key="10">
    <source>
        <dbReference type="Google" id="ProtNLM"/>
    </source>
</evidence>
<keyword evidence="2" id="KW-0677">Repeat</keyword>
<dbReference type="InterPro" id="IPR047184">
    <property type="entry name" value="KANK1-4"/>
</dbReference>
<feature type="region of interest" description="Disordered" evidence="7">
    <location>
        <begin position="167"/>
        <end position="189"/>
    </location>
</feature>
<keyword evidence="4 6" id="KW-0175">Coiled coil</keyword>
<feature type="compositionally biased region" description="Polar residues" evidence="7">
    <location>
        <begin position="833"/>
        <end position="851"/>
    </location>
</feature>
<evidence type="ECO:0000313" key="8">
    <source>
        <dbReference type="EMBL" id="KAJ8279066.1"/>
    </source>
</evidence>
<feature type="compositionally biased region" description="Low complexity" evidence="7">
    <location>
        <begin position="661"/>
        <end position="671"/>
    </location>
</feature>
<dbReference type="Pfam" id="PF12075">
    <property type="entry name" value="KN_motif"/>
    <property type="match status" value="1"/>
</dbReference>
<feature type="coiled-coil region" evidence="6">
    <location>
        <begin position="768"/>
        <end position="816"/>
    </location>
</feature>
<feature type="region of interest" description="Disordered" evidence="7">
    <location>
        <begin position="490"/>
        <end position="721"/>
    </location>
</feature>
<feature type="compositionally biased region" description="Low complexity" evidence="7">
    <location>
        <begin position="1126"/>
        <end position="1139"/>
    </location>
</feature>
<dbReference type="PANTHER" id="PTHR24168:SF24">
    <property type="entry name" value="KN MOTIF AND ANKYRIN REPEAT DOMAIN-CONTAINING PROTEIN 4"/>
    <property type="match status" value="1"/>
</dbReference>
<dbReference type="PROSITE" id="PS50297">
    <property type="entry name" value="ANK_REP_REGION"/>
    <property type="match status" value="3"/>
</dbReference>
<dbReference type="Pfam" id="PF12796">
    <property type="entry name" value="Ank_2"/>
    <property type="match status" value="2"/>
</dbReference>
<feature type="compositionally biased region" description="Pro residues" evidence="7">
    <location>
        <begin position="971"/>
        <end position="980"/>
    </location>
</feature>
<dbReference type="OrthoDB" id="5406014at2759"/>
<evidence type="ECO:0000256" key="2">
    <source>
        <dbReference type="ARBA" id="ARBA00022737"/>
    </source>
</evidence>
<feature type="compositionally biased region" description="Basic and acidic residues" evidence="7">
    <location>
        <begin position="1111"/>
        <end position="1124"/>
    </location>
</feature>
<dbReference type="InterPro" id="IPR002110">
    <property type="entry name" value="Ankyrin_rpt"/>
</dbReference>
<feature type="region of interest" description="Disordered" evidence="7">
    <location>
        <begin position="1041"/>
        <end position="1168"/>
    </location>
</feature>
<feature type="repeat" description="ANK" evidence="5">
    <location>
        <begin position="1316"/>
        <end position="1348"/>
    </location>
</feature>
<dbReference type="InterPro" id="IPR021939">
    <property type="entry name" value="KN_motif"/>
</dbReference>
<feature type="region of interest" description="Disordered" evidence="7">
    <location>
        <begin position="919"/>
        <end position="988"/>
    </location>
</feature>
<feature type="compositionally biased region" description="Basic and acidic residues" evidence="7">
    <location>
        <begin position="168"/>
        <end position="177"/>
    </location>
</feature>
<protein>
    <recommendedName>
        <fullName evidence="10">KN motif and ankyrin repeat domain-containing protein 4</fullName>
    </recommendedName>
</protein>
<evidence type="ECO:0000256" key="7">
    <source>
        <dbReference type="SAM" id="MobiDB-lite"/>
    </source>
</evidence>
<dbReference type="PROSITE" id="PS50088">
    <property type="entry name" value="ANK_REPEAT"/>
    <property type="match status" value="3"/>
</dbReference>
<evidence type="ECO:0000256" key="4">
    <source>
        <dbReference type="ARBA" id="ARBA00023054"/>
    </source>
</evidence>
<organism evidence="8 9">
    <name type="scientific">Conger conger</name>
    <name type="common">Conger eel</name>
    <name type="synonym">Muraena conger</name>
    <dbReference type="NCBI Taxonomy" id="82655"/>
    <lineage>
        <taxon>Eukaryota</taxon>
        <taxon>Metazoa</taxon>
        <taxon>Chordata</taxon>
        <taxon>Craniata</taxon>
        <taxon>Vertebrata</taxon>
        <taxon>Euteleostomi</taxon>
        <taxon>Actinopterygii</taxon>
        <taxon>Neopterygii</taxon>
        <taxon>Teleostei</taxon>
        <taxon>Anguilliformes</taxon>
        <taxon>Congridae</taxon>
        <taxon>Conger</taxon>
    </lineage>
</organism>
<keyword evidence="9" id="KW-1185">Reference proteome</keyword>
<feature type="region of interest" description="Disordered" evidence="7">
    <location>
        <begin position="301"/>
        <end position="413"/>
    </location>
</feature>
<feature type="repeat" description="ANK" evidence="5">
    <location>
        <begin position="1244"/>
        <end position="1268"/>
    </location>
</feature>
<reference evidence="8" key="1">
    <citation type="journal article" date="2023" name="Science">
        <title>Genome structures resolve the early diversification of teleost fishes.</title>
        <authorList>
            <person name="Parey E."/>
            <person name="Louis A."/>
            <person name="Montfort J."/>
            <person name="Bouchez O."/>
            <person name="Roques C."/>
            <person name="Iampietro C."/>
            <person name="Lluch J."/>
            <person name="Castinel A."/>
            <person name="Donnadieu C."/>
            <person name="Desvignes T."/>
            <person name="Floi Bucao C."/>
            <person name="Jouanno E."/>
            <person name="Wen M."/>
            <person name="Mejri S."/>
            <person name="Dirks R."/>
            <person name="Jansen H."/>
            <person name="Henkel C."/>
            <person name="Chen W.J."/>
            <person name="Zahm M."/>
            <person name="Cabau C."/>
            <person name="Klopp C."/>
            <person name="Thompson A.W."/>
            <person name="Robinson-Rechavi M."/>
            <person name="Braasch I."/>
            <person name="Lecointre G."/>
            <person name="Bobe J."/>
            <person name="Postlethwait J.H."/>
            <person name="Berthelot C."/>
            <person name="Roest Crollius H."/>
            <person name="Guiguen Y."/>
        </authorList>
    </citation>
    <scope>NUCLEOTIDE SEQUENCE</scope>
    <source>
        <strain evidence="8">Concon-B</strain>
    </source>
</reference>
<keyword evidence="1" id="KW-0597">Phosphoprotein</keyword>
<accession>A0A9Q1I3G0</accession>
<dbReference type="EMBL" id="JAFJMO010000004">
    <property type="protein sequence ID" value="KAJ8279066.1"/>
    <property type="molecule type" value="Genomic_DNA"/>
</dbReference>
<evidence type="ECO:0000313" key="9">
    <source>
        <dbReference type="Proteomes" id="UP001152803"/>
    </source>
</evidence>
<evidence type="ECO:0000256" key="5">
    <source>
        <dbReference type="PROSITE-ProRule" id="PRU00023"/>
    </source>
</evidence>
<feature type="region of interest" description="Disordered" evidence="7">
    <location>
        <begin position="1"/>
        <end position="24"/>
    </location>
</feature>
<dbReference type="InterPro" id="IPR036770">
    <property type="entry name" value="Ankyrin_rpt-contain_sf"/>
</dbReference>
<feature type="compositionally biased region" description="Polar residues" evidence="7">
    <location>
        <begin position="919"/>
        <end position="934"/>
    </location>
</feature>
<feature type="region of interest" description="Disordered" evidence="7">
    <location>
        <begin position="62"/>
        <end position="100"/>
    </location>
</feature>
<evidence type="ECO:0000256" key="3">
    <source>
        <dbReference type="ARBA" id="ARBA00023043"/>
    </source>
</evidence>
<dbReference type="SUPFAM" id="SSF48403">
    <property type="entry name" value="Ankyrin repeat"/>
    <property type="match status" value="1"/>
</dbReference>
<dbReference type="SMART" id="SM00248">
    <property type="entry name" value="ANK"/>
    <property type="match status" value="5"/>
</dbReference>
<dbReference type="GO" id="GO:0005856">
    <property type="term" value="C:cytoskeleton"/>
    <property type="evidence" value="ECO:0007669"/>
    <property type="project" value="TreeGrafter"/>
</dbReference>
<dbReference type="Proteomes" id="UP001152803">
    <property type="component" value="Unassembled WGS sequence"/>
</dbReference>
<proteinExistence type="predicted"/>
<dbReference type="PANTHER" id="PTHR24168">
    <property type="entry name" value="KN MOTIF AND ANKYRIN REPEAT DOMAIN-CONTAINING"/>
    <property type="match status" value="1"/>
</dbReference>
<comment type="caution">
    <text evidence="8">The sequence shown here is derived from an EMBL/GenBank/DDBJ whole genome shotgun (WGS) entry which is preliminary data.</text>
</comment>
<feature type="compositionally biased region" description="Low complexity" evidence="7">
    <location>
        <begin position="939"/>
        <end position="970"/>
    </location>
</feature>
<dbReference type="GO" id="GO:0030837">
    <property type="term" value="P:negative regulation of actin filament polymerization"/>
    <property type="evidence" value="ECO:0007669"/>
    <property type="project" value="InterPro"/>
</dbReference>
<name>A0A9Q1I3G0_CONCO</name>
<feature type="compositionally biased region" description="Polar residues" evidence="7">
    <location>
        <begin position="686"/>
        <end position="698"/>
    </location>
</feature>